<dbReference type="Gene3D" id="1.20.120.1490">
    <property type="match status" value="1"/>
</dbReference>
<reference evidence="3 4" key="1">
    <citation type="submission" date="2018-07" db="EMBL/GenBank/DDBJ databases">
        <title>Freshwater and sediment microbial communities from various areas in North America, analyzing microbe dynamics in response to fracking.</title>
        <authorList>
            <person name="Lamendella R."/>
        </authorList>
    </citation>
    <scope>NUCLEOTIDE SEQUENCE [LARGE SCALE GENOMIC DNA]</scope>
    <source>
        <strain evidence="3 4">160A</strain>
    </source>
</reference>
<dbReference type="AlphaFoldDB" id="A0A368ULE0"/>
<feature type="region of interest" description="Disordered" evidence="1">
    <location>
        <begin position="156"/>
        <end position="186"/>
    </location>
</feature>
<dbReference type="Proteomes" id="UP000252733">
    <property type="component" value="Unassembled WGS sequence"/>
</dbReference>
<keyword evidence="2" id="KW-0472">Membrane</keyword>
<organism evidence="3 4">
    <name type="scientific">Marinilabilia salmonicolor</name>
    <dbReference type="NCBI Taxonomy" id="989"/>
    <lineage>
        <taxon>Bacteria</taxon>
        <taxon>Pseudomonadati</taxon>
        <taxon>Bacteroidota</taxon>
        <taxon>Bacteroidia</taxon>
        <taxon>Marinilabiliales</taxon>
        <taxon>Marinilabiliaceae</taxon>
        <taxon>Marinilabilia</taxon>
    </lineage>
</organism>
<feature type="transmembrane region" description="Helical" evidence="2">
    <location>
        <begin position="7"/>
        <end position="28"/>
    </location>
</feature>
<name>A0A368ULE0_9BACT</name>
<dbReference type="RefSeq" id="WP_114437866.1">
    <property type="nucleotide sequence ID" value="NZ_QPIZ01000027.1"/>
</dbReference>
<evidence type="ECO:0000313" key="3">
    <source>
        <dbReference type="EMBL" id="RCW29552.1"/>
    </source>
</evidence>
<evidence type="ECO:0000256" key="2">
    <source>
        <dbReference type="SAM" id="Phobius"/>
    </source>
</evidence>
<gene>
    <name evidence="3" type="ORF">DFO77_12745</name>
</gene>
<keyword evidence="4" id="KW-1185">Reference proteome</keyword>
<keyword evidence="2" id="KW-1133">Transmembrane helix</keyword>
<proteinExistence type="predicted"/>
<evidence type="ECO:0000256" key="1">
    <source>
        <dbReference type="SAM" id="MobiDB-lite"/>
    </source>
</evidence>
<dbReference type="EMBL" id="QPIZ01000027">
    <property type="protein sequence ID" value="RCW29552.1"/>
    <property type="molecule type" value="Genomic_DNA"/>
</dbReference>
<evidence type="ECO:0000313" key="4">
    <source>
        <dbReference type="Proteomes" id="UP000252733"/>
    </source>
</evidence>
<keyword evidence="2" id="KW-0812">Transmembrane</keyword>
<accession>A0A368ULE0</accession>
<comment type="caution">
    <text evidence="3">The sequence shown here is derived from an EMBL/GenBank/DDBJ whole genome shotgun (WGS) entry which is preliminary data.</text>
</comment>
<sequence>MNKRQIIFFILISVIAFVVGWGLFQWWYSPPVSSTDEEQTETVYRNIPGSTNPGVGAGFNQMVSVLEFSEEQIADFSQIERQYRQQAALYLEQLDSIDLNILDEIKKEHPDENRLDELAEKSGDIQFALKKATSDHFLQIKELCTPDQRERFNEVISGMDRYRRGRGPGRGPGNRQNGQRRGWRNR</sequence>
<protein>
    <submittedName>
        <fullName evidence="3">Heavy-metal resistance protein</fullName>
    </submittedName>
</protein>